<dbReference type="AlphaFoldDB" id="A0A5C5WVQ8"/>
<feature type="region of interest" description="Disordered" evidence="5">
    <location>
        <begin position="367"/>
        <end position="388"/>
    </location>
</feature>
<keyword evidence="8" id="KW-1185">Reference proteome</keyword>
<dbReference type="SUPFAM" id="SSF53649">
    <property type="entry name" value="Alkaline phosphatase-like"/>
    <property type="match status" value="1"/>
</dbReference>
<dbReference type="Proteomes" id="UP000316598">
    <property type="component" value="Unassembled WGS sequence"/>
</dbReference>
<dbReference type="Pfam" id="PF00884">
    <property type="entry name" value="Sulfatase"/>
    <property type="match status" value="1"/>
</dbReference>
<evidence type="ECO:0000256" key="2">
    <source>
        <dbReference type="ARBA" id="ARBA00022723"/>
    </source>
</evidence>
<dbReference type="EC" id="3.1.6.1" evidence="7"/>
<evidence type="ECO:0000256" key="5">
    <source>
        <dbReference type="SAM" id="MobiDB-lite"/>
    </source>
</evidence>
<gene>
    <name evidence="7" type="primary">atsA_15</name>
    <name evidence="7" type="ORF">Pla22_16600</name>
</gene>
<evidence type="ECO:0000256" key="3">
    <source>
        <dbReference type="ARBA" id="ARBA00022801"/>
    </source>
</evidence>
<dbReference type="PROSITE" id="PS00523">
    <property type="entry name" value="SULFATASE_1"/>
    <property type="match status" value="1"/>
</dbReference>
<protein>
    <submittedName>
        <fullName evidence="7">Arylsulfatase</fullName>
        <ecNumber evidence="7">3.1.6.1</ecNumber>
    </submittedName>
</protein>
<accession>A0A5C5WVQ8</accession>
<keyword evidence="3 7" id="KW-0378">Hydrolase</keyword>
<dbReference type="InterPro" id="IPR000917">
    <property type="entry name" value="Sulfatase_N"/>
</dbReference>
<evidence type="ECO:0000313" key="8">
    <source>
        <dbReference type="Proteomes" id="UP000316598"/>
    </source>
</evidence>
<name>A0A5C5WVQ8_9BACT</name>
<keyword evidence="4" id="KW-0106">Calcium</keyword>
<dbReference type="InterPro" id="IPR024607">
    <property type="entry name" value="Sulfatase_CS"/>
</dbReference>
<organism evidence="7 8">
    <name type="scientific">Rubripirellula amarantea</name>
    <dbReference type="NCBI Taxonomy" id="2527999"/>
    <lineage>
        <taxon>Bacteria</taxon>
        <taxon>Pseudomonadati</taxon>
        <taxon>Planctomycetota</taxon>
        <taxon>Planctomycetia</taxon>
        <taxon>Pirellulales</taxon>
        <taxon>Pirellulaceae</taxon>
        <taxon>Rubripirellula</taxon>
    </lineage>
</organism>
<evidence type="ECO:0000313" key="7">
    <source>
        <dbReference type="EMBL" id="TWT54025.1"/>
    </source>
</evidence>
<dbReference type="InterPro" id="IPR017850">
    <property type="entry name" value="Alkaline_phosphatase_core_sf"/>
</dbReference>
<dbReference type="EMBL" id="SJPI01000001">
    <property type="protein sequence ID" value="TWT54025.1"/>
    <property type="molecule type" value="Genomic_DNA"/>
</dbReference>
<sequence length="605" mass="67722">MNKRGIMIFRTSIFFAVVLVAAVVLVVALPTKTGAVERQRSVSGKPNVILIVTDDQGYGDMSCHGNPWLKTPNLDRLCAEGVSLENYHVDPVCTPTRAALMTGRYSTRVGAWDVVQGRQLLAADERTMADLFSDSGYRTGMFGKWHLGDTWPYAPRYRGFQNVVRHLAGGIDEIGNPIGNDYFDDTYYRNGVAEKIDGYCTDVFFAECQRFITQKSSEPFFAYLPLNAMHSPHTVAEKCFAPFEAKGHSEKRSKFFGQIINFDENLGRLFDVLQENELDKNTIIIFMGDNGTAEGSNGRVPDDGFNAGMRGKKGGVYEGGHRVACFVRWPGQLDAGHQVQSLASCRDWLPTLVDLCGLDSREAKPFDGQSLKPLLKRPADGSGADDGWSSRTLFVQRQPDQPSLVVDGNASNQWRSSHYAVLTESWRLVDGELYDIGKDPSQVNDLARQYPEVVDDLQSRYRQHFADVFQDDAPYVRFQLGDDRENPTLLTVRDWHPTQGGVIWKQEQLGDDALGVNGFWAVNVTQPGRYAIRLSRFPDDSPASMRATKAVIQIGDLKFEKQLDKDDRSVTFEIELPAGPAILQTWLSDDRNVVRGAYFVRVDKQ</sequence>
<dbReference type="InterPro" id="IPR050738">
    <property type="entry name" value="Sulfatase"/>
</dbReference>
<evidence type="ECO:0000259" key="6">
    <source>
        <dbReference type="Pfam" id="PF00884"/>
    </source>
</evidence>
<evidence type="ECO:0000256" key="4">
    <source>
        <dbReference type="ARBA" id="ARBA00022837"/>
    </source>
</evidence>
<evidence type="ECO:0000256" key="1">
    <source>
        <dbReference type="ARBA" id="ARBA00008779"/>
    </source>
</evidence>
<dbReference type="Gene3D" id="3.40.720.10">
    <property type="entry name" value="Alkaline Phosphatase, subunit A"/>
    <property type="match status" value="1"/>
</dbReference>
<dbReference type="GO" id="GO:0004065">
    <property type="term" value="F:arylsulfatase activity"/>
    <property type="evidence" value="ECO:0007669"/>
    <property type="project" value="UniProtKB-EC"/>
</dbReference>
<comment type="similarity">
    <text evidence="1">Belongs to the sulfatase family.</text>
</comment>
<dbReference type="CDD" id="cd16146">
    <property type="entry name" value="ARS_like"/>
    <property type="match status" value="1"/>
</dbReference>
<dbReference type="PANTHER" id="PTHR42693:SF53">
    <property type="entry name" value="ENDO-4-O-SULFATASE"/>
    <property type="match status" value="1"/>
</dbReference>
<dbReference type="FunFam" id="3.40.720.10:FF:000070">
    <property type="entry name" value="Arylsulfatase A"/>
    <property type="match status" value="1"/>
</dbReference>
<feature type="domain" description="Sulfatase N-terminal" evidence="6">
    <location>
        <begin position="46"/>
        <end position="357"/>
    </location>
</feature>
<dbReference type="PANTHER" id="PTHR42693">
    <property type="entry name" value="ARYLSULFATASE FAMILY MEMBER"/>
    <property type="match status" value="1"/>
</dbReference>
<dbReference type="GO" id="GO:0046872">
    <property type="term" value="F:metal ion binding"/>
    <property type="evidence" value="ECO:0007669"/>
    <property type="project" value="UniProtKB-KW"/>
</dbReference>
<keyword evidence="2" id="KW-0479">Metal-binding</keyword>
<proteinExistence type="inferred from homology"/>
<dbReference type="Gene3D" id="3.30.1120.10">
    <property type="match status" value="1"/>
</dbReference>
<reference evidence="7 8" key="1">
    <citation type="submission" date="2019-02" db="EMBL/GenBank/DDBJ databases">
        <title>Deep-cultivation of Planctomycetes and their phenomic and genomic characterization uncovers novel biology.</title>
        <authorList>
            <person name="Wiegand S."/>
            <person name="Jogler M."/>
            <person name="Boedeker C."/>
            <person name="Pinto D."/>
            <person name="Vollmers J."/>
            <person name="Rivas-Marin E."/>
            <person name="Kohn T."/>
            <person name="Peeters S.H."/>
            <person name="Heuer A."/>
            <person name="Rast P."/>
            <person name="Oberbeckmann S."/>
            <person name="Bunk B."/>
            <person name="Jeske O."/>
            <person name="Meyerdierks A."/>
            <person name="Storesund J.E."/>
            <person name="Kallscheuer N."/>
            <person name="Luecker S."/>
            <person name="Lage O.M."/>
            <person name="Pohl T."/>
            <person name="Merkel B.J."/>
            <person name="Hornburger P."/>
            <person name="Mueller R.-W."/>
            <person name="Bruemmer F."/>
            <person name="Labrenz M."/>
            <person name="Spormann A.M."/>
            <person name="Op Den Camp H."/>
            <person name="Overmann J."/>
            <person name="Amann R."/>
            <person name="Jetten M.S.M."/>
            <person name="Mascher T."/>
            <person name="Medema M.H."/>
            <person name="Devos D.P."/>
            <person name="Kaster A.-K."/>
            <person name="Ovreas L."/>
            <person name="Rohde M."/>
            <person name="Galperin M.Y."/>
            <person name="Jogler C."/>
        </authorList>
    </citation>
    <scope>NUCLEOTIDE SEQUENCE [LARGE SCALE GENOMIC DNA]</scope>
    <source>
        <strain evidence="7 8">Pla22</strain>
    </source>
</reference>
<comment type="caution">
    <text evidence="7">The sequence shown here is derived from an EMBL/GenBank/DDBJ whole genome shotgun (WGS) entry which is preliminary data.</text>
</comment>